<name>A0A5S3R7U5_9BACI</name>
<evidence type="ECO:0008006" key="4">
    <source>
        <dbReference type="Google" id="ProtNLM"/>
    </source>
</evidence>
<evidence type="ECO:0000313" key="3">
    <source>
        <dbReference type="Proteomes" id="UP000306980"/>
    </source>
</evidence>
<accession>A0A5S3R7U5</accession>
<sequence>MKGKMILLLMATIIFSLLVGCAANEEEKKLYSVLVVQNGYDETDDILTETIDVSSESFHKIEFLRSSEDAQEQYPEYEIEQVPAVLIFETDGAELKKLEFKTYDLEEAVAKLKEISN</sequence>
<feature type="signal peptide" evidence="1">
    <location>
        <begin position="1"/>
        <end position="22"/>
    </location>
</feature>
<keyword evidence="1" id="KW-0732">Signal</keyword>
<reference evidence="2 3" key="1">
    <citation type="submission" date="2019-05" db="EMBL/GenBank/DDBJ databases">
        <title>Genomic analysis of Lentibacillus sp. NKC220-2.</title>
        <authorList>
            <person name="Oh Y.J."/>
        </authorList>
    </citation>
    <scope>NUCLEOTIDE SEQUENCE [LARGE SCALE GENOMIC DNA]</scope>
    <source>
        <strain evidence="2 3">NKC220-2</strain>
    </source>
</reference>
<organism evidence="2 3">
    <name type="scientific">Lentibacillus cibarius</name>
    <dbReference type="NCBI Taxonomy" id="2583219"/>
    <lineage>
        <taxon>Bacteria</taxon>
        <taxon>Bacillati</taxon>
        <taxon>Bacillota</taxon>
        <taxon>Bacilli</taxon>
        <taxon>Bacillales</taxon>
        <taxon>Bacillaceae</taxon>
        <taxon>Lentibacillus</taxon>
    </lineage>
</organism>
<comment type="caution">
    <text evidence="2">The sequence shown here is derived from an EMBL/GenBank/DDBJ whole genome shotgun (WGS) entry which is preliminary data.</text>
</comment>
<dbReference type="Proteomes" id="UP000306980">
    <property type="component" value="Unassembled WGS sequence"/>
</dbReference>
<dbReference type="AlphaFoldDB" id="A0A5S3R7U5"/>
<dbReference type="EMBL" id="VCIA01000001">
    <property type="protein sequence ID" value="TMN22653.1"/>
    <property type="molecule type" value="Genomic_DNA"/>
</dbReference>
<dbReference type="RefSeq" id="WP_138603556.1">
    <property type="nucleotide sequence ID" value="NZ_VCIA01000001.1"/>
</dbReference>
<evidence type="ECO:0000256" key="1">
    <source>
        <dbReference type="SAM" id="SignalP"/>
    </source>
</evidence>
<feature type="chain" id="PRO_5024308751" description="Thioredoxin family protein" evidence="1">
    <location>
        <begin position="23"/>
        <end position="117"/>
    </location>
</feature>
<protein>
    <recommendedName>
        <fullName evidence="4">Thioredoxin family protein</fullName>
    </recommendedName>
</protein>
<dbReference type="PROSITE" id="PS51257">
    <property type="entry name" value="PROKAR_LIPOPROTEIN"/>
    <property type="match status" value="1"/>
</dbReference>
<evidence type="ECO:0000313" key="2">
    <source>
        <dbReference type="EMBL" id="TMN22653.1"/>
    </source>
</evidence>
<dbReference type="OrthoDB" id="2872966at2"/>
<proteinExistence type="predicted"/>
<gene>
    <name evidence="2" type="ORF">FFL34_11510</name>
</gene>